<keyword evidence="1" id="KW-0812">Transmembrane</keyword>
<evidence type="ECO:0000313" key="2">
    <source>
        <dbReference type="EMBL" id="GGO66004.1"/>
    </source>
</evidence>
<sequence>MSALLFAVAVGLATAPDDRIRIVSELDAAAASQLAPGETVDWFVDVTTTPGEPGTVDISIAEIGDLGLEVAAFRCESEWEGSVCAAGATRLREQSPLPAGEASLLAIPDTETAHLRMVVVAADDLPASAQGALRLLAQGAGDAKDVEGPRSPLQPTGSLSLSALVCAAVGALGAGAAITLTRIFRRRTPRTR</sequence>
<reference evidence="3" key="1">
    <citation type="journal article" date="2019" name="Int. J. Syst. Evol. Microbiol.">
        <title>The Global Catalogue of Microorganisms (GCM) 10K type strain sequencing project: providing services to taxonomists for standard genome sequencing and annotation.</title>
        <authorList>
            <consortium name="The Broad Institute Genomics Platform"/>
            <consortium name="The Broad Institute Genome Sequencing Center for Infectious Disease"/>
            <person name="Wu L."/>
            <person name="Ma J."/>
        </authorList>
    </citation>
    <scope>NUCLEOTIDE SEQUENCE [LARGE SCALE GENOMIC DNA]</scope>
    <source>
        <strain evidence="3">CGMCC 4.7181</strain>
    </source>
</reference>
<name>A0ABQ2N460_9MICO</name>
<protein>
    <submittedName>
        <fullName evidence="2">Uncharacterized protein</fullName>
    </submittedName>
</protein>
<feature type="transmembrane region" description="Helical" evidence="1">
    <location>
        <begin position="159"/>
        <end position="184"/>
    </location>
</feature>
<keyword evidence="1" id="KW-0472">Membrane</keyword>
<organism evidence="2 3">
    <name type="scientific">Microbacterium nanhaiense</name>
    <dbReference type="NCBI Taxonomy" id="1301026"/>
    <lineage>
        <taxon>Bacteria</taxon>
        <taxon>Bacillati</taxon>
        <taxon>Actinomycetota</taxon>
        <taxon>Actinomycetes</taxon>
        <taxon>Micrococcales</taxon>
        <taxon>Microbacteriaceae</taxon>
        <taxon>Microbacterium</taxon>
    </lineage>
</organism>
<dbReference type="Proteomes" id="UP000638043">
    <property type="component" value="Unassembled WGS sequence"/>
</dbReference>
<dbReference type="RefSeq" id="WP_188702301.1">
    <property type="nucleotide sequence ID" value="NZ_BMMQ01000008.1"/>
</dbReference>
<keyword evidence="1" id="KW-1133">Transmembrane helix</keyword>
<gene>
    <name evidence="2" type="ORF">GCM10010910_24470</name>
</gene>
<proteinExistence type="predicted"/>
<evidence type="ECO:0000256" key="1">
    <source>
        <dbReference type="SAM" id="Phobius"/>
    </source>
</evidence>
<comment type="caution">
    <text evidence="2">The sequence shown here is derived from an EMBL/GenBank/DDBJ whole genome shotgun (WGS) entry which is preliminary data.</text>
</comment>
<dbReference type="EMBL" id="BMMQ01000008">
    <property type="protein sequence ID" value="GGO66004.1"/>
    <property type="molecule type" value="Genomic_DNA"/>
</dbReference>
<keyword evidence="3" id="KW-1185">Reference proteome</keyword>
<evidence type="ECO:0000313" key="3">
    <source>
        <dbReference type="Proteomes" id="UP000638043"/>
    </source>
</evidence>
<accession>A0ABQ2N460</accession>